<dbReference type="AlphaFoldDB" id="A0A2T2NSV9"/>
<sequence>MCERASVNLPLPLPARRQRPRSLSPGLLSAHCSPTARRSTAKPSCYNGSAGDLHARQWARNESAAPSPSPGFSLSFPNSPAAIRGTSRDSQMAAGPDGASWTSCAVGPLGTPTACTSGSSMQSFMHARAHSFTGGLPRQTTLGWRTSIRTRARPQMP</sequence>
<evidence type="ECO:0000313" key="2">
    <source>
        <dbReference type="EMBL" id="PSN68480.1"/>
    </source>
</evidence>
<dbReference type="EMBL" id="KZ678134">
    <property type="protein sequence ID" value="PSN68480.1"/>
    <property type="molecule type" value="Genomic_DNA"/>
</dbReference>
<evidence type="ECO:0000313" key="3">
    <source>
        <dbReference type="Proteomes" id="UP000240883"/>
    </source>
</evidence>
<feature type="region of interest" description="Disordered" evidence="1">
    <location>
        <begin position="1"/>
        <end position="103"/>
    </location>
</feature>
<feature type="compositionally biased region" description="Basic residues" evidence="1">
    <location>
        <begin position="148"/>
        <end position="157"/>
    </location>
</feature>
<reference evidence="2 3" key="1">
    <citation type="journal article" date="2018" name="Front. Microbiol.">
        <title>Genome-Wide Analysis of Corynespora cassiicola Leaf Fall Disease Putative Effectors.</title>
        <authorList>
            <person name="Lopez D."/>
            <person name="Ribeiro S."/>
            <person name="Label P."/>
            <person name="Fumanal B."/>
            <person name="Venisse J.S."/>
            <person name="Kohler A."/>
            <person name="de Oliveira R.R."/>
            <person name="Labutti K."/>
            <person name="Lipzen A."/>
            <person name="Lail K."/>
            <person name="Bauer D."/>
            <person name="Ohm R.A."/>
            <person name="Barry K.W."/>
            <person name="Spatafora J."/>
            <person name="Grigoriev I.V."/>
            <person name="Martin F.M."/>
            <person name="Pujade-Renaud V."/>
        </authorList>
    </citation>
    <scope>NUCLEOTIDE SEQUENCE [LARGE SCALE GENOMIC DNA]</scope>
    <source>
        <strain evidence="2 3">Philippines</strain>
    </source>
</reference>
<keyword evidence="3" id="KW-1185">Reference proteome</keyword>
<gene>
    <name evidence="2" type="ORF">BS50DRAFT_366361</name>
</gene>
<feature type="compositionally biased region" description="Low complexity" evidence="1">
    <location>
        <begin position="63"/>
        <end position="80"/>
    </location>
</feature>
<organism evidence="2 3">
    <name type="scientific">Corynespora cassiicola Philippines</name>
    <dbReference type="NCBI Taxonomy" id="1448308"/>
    <lineage>
        <taxon>Eukaryota</taxon>
        <taxon>Fungi</taxon>
        <taxon>Dikarya</taxon>
        <taxon>Ascomycota</taxon>
        <taxon>Pezizomycotina</taxon>
        <taxon>Dothideomycetes</taxon>
        <taxon>Pleosporomycetidae</taxon>
        <taxon>Pleosporales</taxon>
        <taxon>Corynesporascaceae</taxon>
        <taxon>Corynespora</taxon>
    </lineage>
</organism>
<accession>A0A2T2NSV9</accession>
<feature type="compositionally biased region" description="Polar residues" evidence="1">
    <location>
        <begin position="138"/>
        <end position="147"/>
    </location>
</feature>
<protein>
    <submittedName>
        <fullName evidence="2">Uncharacterized protein</fullName>
    </submittedName>
</protein>
<proteinExistence type="predicted"/>
<dbReference type="Proteomes" id="UP000240883">
    <property type="component" value="Unassembled WGS sequence"/>
</dbReference>
<name>A0A2T2NSV9_CORCC</name>
<evidence type="ECO:0000256" key="1">
    <source>
        <dbReference type="SAM" id="MobiDB-lite"/>
    </source>
</evidence>
<feature type="region of interest" description="Disordered" evidence="1">
    <location>
        <begin position="136"/>
        <end position="157"/>
    </location>
</feature>